<keyword evidence="2" id="KW-1185">Reference proteome</keyword>
<organism evidence="1 2">
    <name type="scientific">Myxococcus llanfairpwllgwyngyllgogerychwyrndrobwllllantysiliogogogochensis</name>
    <dbReference type="NCBI Taxonomy" id="2590453"/>
    <lineage>
        <taxon>Bacteria</taxon>
        <taxon>Pseudomonadati</taxon>
        <taxon>Myxococcota</taxon>
        <taxon>Myxococcia</taxon>
        <taxon>Myxococcales</taxon>
        <taxon>Cystobacterineae</taxon>
        <taxon>Myxococcaceae</taxon>
        <taxon>Myxococcus</taxon>
    </lineage>
</organism>
<reference evidence="1 2" key="1">
    <citation type="submission" date="2019-06" db="EMBL/GenBank/DDBJ databases">
        <authorList>
            <person name="Livingstone P."/>
            <person name="Whitworth D."/>
        </authorList>
    </citation>
    <scope>NUCLEOTIDE SEQUENCE [LARGE SCALE GENOMIC DNA]</scope>
    <source>
        <strain evidence="1 2">AM401</strain>
    </source>
</reference>
<sequence>MTPTLHIIASCTDRKRLPVPAELRLENVKAVDIGARARAWWRLLMSQHQEAVQAAELYAGAHWSAVLELPVVARANGFSPRLWVASAGYGLIPGDASIQPYSATFARGNVDSVVTNTTARDTAEQLQTWWKVLSEVEGPSKGQPRSIKSLAKMEPGANILIIASPGYVTALEEDLVAAAQQIDRPESILIVSAPGSRSRGELAPHWIPSSAHHQTRLGGSKLSLHARVARELIEGTRRGRLDANVAQQEYERHIESTSPPAIPNREPMSDAEVAVFARRAVKEGTKSWSAALRLLRSEGRACEQSRFKRLFLRTQGGS</sequence>
<dbReference type="OrthoDB" id="3458614at2"/>
<proteinExistence type="predicted"/>
<protein>
    <submittedName>
        <fullName evidence="1">Uncharacterized protein</fullName>
    </submittedName>
</protein>
<evidence type="ECO:0000313" key="2">
    <source>
        <dbReference type="Proteomes" id="UP000315369"/>
    </source>
</evidence>
<dbReference type="EMBL" id="VIFM01000126">
    <property type="protein sequence ID" value="TQF12755.1"/>
    <property type="molecule type" value="Genomic_DNA"/>
</dbReference>
<name>A0A540WUQ3_9BACT</name>
<gene>
    <name evidence="1" type="ORF">FJV41_27415</name>
</gene>
<evidence type="ECO:0000313" key="1">
    <source>
        <dbReference type="EMBL" id="TQF12755.1"/>
    </source>
</evidence>
<dbReference type="AlphaFoldDB" id="A0A540WUQ3"/>
<accession>A0A540WUQ3</accession>
<dbReference type="Proteomes" id="UP000315369">
    <property type="component" value="Unassembled WGS sequence"/>
</dbReference>
<comment type="caution">
    <text evidence="1">The sequence shown here is derived from an EMBL/GenBank/DDBJ whole genome shotgun (WGS) entry which is preliminary data.</text>
</comment>